<dbReference type="EMBL" id="RKQN01000001">
    <property type="protein sequence ID" value="RPE81228.1"/>
    <property type="molecule type" value="Genomic_DNA"/>
</dbReference>
<proteinExistence type="inferred from homology"/>
<evidence type="ECO:0000256" key="1">
    <source>
        <dbReference type="ARBA" id="ARBA00004382"/>
    </source>
</evidence>
<keyword evidence="11" id="KW-0697">Rotamase</keyword>
<dbReference type="SUPFAM" id="SSF109998">
    <property type="entry name" value="Triger factor/SurA peptide-binding domain-like"/>
    <property type="match status" value="1"/>
</dbReference>
<keyword evidence="2" id="KW-1003">Cell membrane</keyword>
<gene>
    <name evidence="15" type="ORF">EDC50_0410</name>
</gene>
<evidence type="ECO:0000256" key="4">
    <source>
        <dbReference type="ARBA" id="ARBA00022692"/>
    </source>
</evidence>
<keyword evidence="11 15" id="KW-0413">Isomerase</keyword>
<dbReference type="Pfam" id="PF13624">
    <property type="entry name" value="SurA_N_3"/>
    <property type="match status" value="2"/>
</dbReference>
<evidence type="ECO:0000256" key="11">
    <source>
        <dbReference type="PROSITE-ProRule" id="PRU00278"/>
    </source>
</evidence>
<dbReference type="InterPro" id="IPR023058">
    <property type="entry name" value="PPIase_PpiC_CS"/>
</dbReference>
<keyword evidence="6 13" id="KW-0472">Membrane</keyword>
<keyword evidence="5 13" id="KW-1133">Transmembrane helix</keyword>
<evidence type="ECO:0000313" key="16">
    <source>
        <dbReference type="Proteomes" id="UP000269708"/>
    </source>
</evidence>
<dbReference type="InterPro" id="IPR000297">
    <property type="entry name" value="PPIase_PpiC"/>
</dbReference>
<feature type="coiled-coil region" evidence="12">
    <location>
        <begin position="391"/>
        <end position="418"/>
    </location>
</feature>
<evidence type="ECO:0000256" key="12">
    <source>
        <dbReference type="SAM" id="Coils"/>
    </source>
</evidence>
<evidence type="ECO:0000256" key="2">
    <source>
        <dbReference type="ARBA" id="ARBA00022475"/>
    </source>
</evidence>
<dbReference type="InterPro" id="IPR046357">
    <property type="entry name" value="PPIase_dom_sf"/>
</dbReference>
<dbReference type="Gene3D" id="3.10.50.40">
    <property type="match status" value="1"/>
</dbReference>
<name>A0A3N4VEZ1_9GAMM</name>
<dbReference type="GO" id="GO:0003755">
    <property type="term" value="F:peptidyl-prolyl cis-trans isomerase activity"/>
    <property type="evidence" value="ECO:0007669"/>
    <property type="project" value="UniProtKB-KW"/>
</dbReference>
<dbReference type="PROSITE" id="PS01096">
    <property type="entry name" value="PPIC_PPIASE_1"/>
    <property type="match status" value="1"/>
</dbReference>
<comment type="subcellular location">
    <subcellularLocation>
        <location evidence="1">Cell inner membrane</location>
        <topology evidence="1">Single-pass type II membrane protein</topology>
        <orientation evidence="1">Periplasmic side</orientation>
    </subcellularLocation>
</comment>
<keyword evidence="4 13" id="KW-0812">Transmembrane</keyword>
<evidence type="ECO:0000259" key="14">
    <source>
        <dbReference type="PROSITE" id="PS50198"/>
    </source>
</evidence>
<dbReference type="OrthoDB" id="9812372at2"/>
<comment type="similarity">
    <text evidence="8">Belongs to the PpiD chaperone family.</text>
</comment>
<dbReference type="InterPro" id="IPR027304">
    <property type="entry name" value="Trigger_fact/SurA_dom_sf"/>
</dbReference>
<dbReference type="RefSeq" id="WP_123768800.1">
    <property type="nucleotide sequence ID" value="NZ_RKQN01000001.1"/>
</dbReference>
<evidence type="ECO:0000256" key="9">
    <source>
        <dbReference type="ARBA" id="ARBA00040743"/>
    </source>
</evidence>
<feature type="domain" description="PpiC" evidence="14">
    <location>
        <begin position="286"/>
        <end position="389"/>
    </location>
</feature>
<dbReference type="SUPFAM" id="SSF54534">
    <property type="entry name" value="FKBP-like"/>
    <property type="match status" value="1"/>
</dbReference>
<accession>A0A3N4VEZ1</accession>
<evidence type="ECO:0000256" key="5">
    <source>
        <dbReference type="ARBA" id="ARBA00022989"/>
    </source>
</evidence>
<dbReference type="Proteomes" id="UP000269708">
    <property type="component" value="Unassembled WGS sequence"/>
</dbReference>
<evidence type="ECO:0000313" key="15">
    <source>
        <dbReference type="EMBL" id="RPE81228.1"/>
    </source>
</evidence>
<evidence type="ECO:0000256" key="7">
    <source>
        <dbReference type="ARBA" id="ARBA00023186"/>
    </source>
</evidence>
<evidence type="ECO:0000256" key="6">
    <source>
        <dbReference type="ARBA" id="ARBA00023136"/>
    </source>
</evidence>
<keyword evidence="3" id="KW-0997">Cell inner membrane</keyword>
<dbReference type="PANTHER" id="PTHR47529:SF1">
    <property type="entry name" value="PERIPLASMIC CHAPERONE PPID"/>
    <property type="match status" value="1"/>
</dbReference>
<dbReference type="InterPro" id="IPR052029">
    <property type="entry name" value="PpiD_chaperone"/>
</dbReference>
<dbReference type="Gene3D" id="1.10.4030.10">
    <property type="entry name" value="Porin chaperone SurA, peptide-binding domain"/>
    <property type="match status" value="1"/>
</dbReference>
<dbReference type="PROSITE" id="PS50198">
    <property type="entry name" value="PPIC_PPIASE_2"/>
    <property type="match status" value="1"/>
</dbReference>
<sequence>MLQKLRDKTSGWIATVILGLLIIPFALVGVQDYLTQRSDTSVAVIDAPPAWWPSAPSWWPVSVFWDHEKISVDEFRNRFEQERQRMRAQQGEGFDPRAFESVENKRAVLDQLIAARVQKIAAEREGIAVSDELLRKTLQEIPAFQVEGKFDLNRYRLALASQVPPQTERQFEQTVREGLQQSLVAIGVGESGFVAPGELDRLIRLMGETRDVGLLTLPPPVPDAAAPGEDEIKRWYQAHLGEYRAPETVSIEYVEIVGAALPAPPAPDEATLRRRYEQERSRFVEPEQRLASHILVRVDEGADAAAQKAAEQKAAKLAEQARAPGADFAALARANSDDTGSKDAGGDLGWVSKGMMVGAFEDALFAMRPGEVSKPVKSEFGWHVIQLREVKAGAQESFEQAREALAREQVEADRERAASELASRLVDLTLKNPTALAPAAREVGLPLQKLGPFSRGAATGIAANPAVQRAAFSETLIQDRTVSDPIEIAPGHTVLIRVTDHAPERALPLAQVRERVVAAIRADRAAQAARKEADALLARLRAGETLEAVAASKQLPPPQTVPGVPRGMPLPDPAVSEAMFAVPAPAEGKPSYGKAVLEDGRAVLFAVTKVTPGDAATMPPGQREMLQQQLAQIRGGDDVQALVDALRKRVTVHVNERNL</sequence>
<evidence type="ECO:0000256" key="10">
    <source>
        <dbReference type="ARBA" id="ARBA00042775"/>
    </source>
</evidence>
<keyword evidence="12" id="KW-0175">Coiled coil</keyword>
<keyword evidence="7" id="KW-0143">Chaperone</keyword>
<dbReference type="Pfam" id="PF00639">
    <property type="entry name" value="Rotamase"/>
    <property type="match status" value="1"/>
</dbReference>
<comment type="caution">
    <text evidence="15">The sequence shown here is derived from an EMBL/GenBank/DDBJ whole genome shotgun (WGS) entry which is preliminary data.</text>
</comment>
<keyword evidence="16" id="KW-1185">Reference proteome</keyword>
<evidence type="ECO:0000256" key="8">
    <source>
        <dbReference type="ARBA" id="ARBA00038408"/>
    </source>
</evidence>
<evidence type="ECO:0000256" key="13">
    <source>
        <dbReference type="SAM" id="Phobius"/>
    </source>
</evidence>
<organism evidence="15 16">
    <name type="scientific">Vulcaniibacterium tengchongense</name>
    <dbReference type="NCBI Taxonomy" id="1273429"/>
    <lineage>
        <taxon>Bacteria</taxon>
        <taxon>Pseudomonadati</taxon>
        <taxon>Pseudomonadota</taxon>
        <taxon>Gammaproteobacteria</taxon>
        <taxon>Lysobacterales</taxon>
        <taxon>Lysobacteraceae</taxon>
        <taxon>Vulcaniibacterium</taxon>
    </lineage>
</organism>
<dbReference type="AlphaFoldDB" id="A0A3N4VEZ1"/>
<protein>
    <recommendedName>
        <fullName evidence="9">Periplasmic chaperone PpiD</fullName>
    </recommendedName>
    <alternativeName>
        <fullName evidence="10">Periplasmic folding chaperone</fullName>
    </alternativeName>
</protein>
<reference evidence="15 16" key="1">
    <citation type="submission" date="2018-11" db="EMBL/GenBank/DDBJ databases">
        <title>Genomic Encyclopedia of Type Strains, Phase IV (KMG-IV): sequencing the most valuable type-strain genomes for metagenomic binning, comparative biology and taxonomic classification.</title>
        <authorList>
            <person name="Goeker M."/>
        </authorList>
    </citation>
    <scope>NUCLEOTIDE SEQUENCE [LARGE SCALE GENOMIC DNA]</scope>
    <source>
        <strain evidence="15 16">DSM 25623</strain>
    </source>
</reference>
<evidence type="ECO:0000256" key="3">
    <source>
        <dbReference type="ARBA" id="ARBA00022519"/>
    </source>
</evidence>
<dbReference type="GO" id="GO:0005886">
    <property type="term" value="C:plasma membrane"/>
    <property type="evidence" value="ECO:0007669"/>
    <property type="project" value="UniProtKB-SubCell"/>
</dbReference>
<feature type="transmembrane region" description="Helical" evidence="13">
    <location>
        <begin position="12"/>
        <end position="30"/>
    </location>
</feature>
<dbReference type="PANTHER" id="PTHR47529">
    <property type="entry name" value="PEPTIDYL-PROLYL CIS-TRANS ISOMERASE D"/>
    <property type="match status" value="1"/>
</dbReference>